<gene>
    <name evidence="11" type="ORF">SAMN05216313_1195</name>
</gene>
<dbReference type="Proteomes" id="UP000198508">
    <property type="component" value="Unassembled WGS sequence"/>
</dbReference>
<proteinExistence type="inferred from homology"/>
<feature type="transmembrane region" description="Helical" evidence="9">
    <location>
        <begin position="262"/>
        <end position="283"/>
    </location>
</feature>
<evidence type="ECO:0000313" key="11">
    <source>
        <dbReference type="EMBL" id="SET90866.1"/>
    </source>
</evidence>
<evidence type="ECO:0000256" key="5">
    <source>
        <dbReference type="ARBA" id="ARBA00022692"/>
    </source>
</evidence>
<dbReference type="InterPro" id="IPR052180">
    <property type="entry name" value="NhaC_Na-H+_Antiporter"/>
</dbReference>
<keyword evidence="12" id="KW-1185">Reference proteome</keyword>
<dbReference type="GeneID" id="93279375"/>
<feature type="transmembrane region" description="Helical" evidence="9">
    <location>
        <begin position="12"/>
        <end position="33"/>
    </location>
</feature>
<dbReference type="PANTHER" id="PTHR33451:SF4">
    <property type="entry name" value="NA+_H+ ANTIPORTER"/>
    <property type="match status" value="1"/>
</dbReference>
<comment type="subcellular location">
    <subcellularLocation>
        <location evidence="1">Cell membrane</location>
        <topology evidence="1">Multi-pass membrane protein</topology>
    </subcellularLocation>
</comment>
<accession>A0A1I0I4W4</accession>
<dbReference type="STRING" id="460384.SAMN05216313_1195"/>
<evidence type="ECO:0000313" key="12">
    <source>
        <dbReference type="Proteomes" id="UP000198508"/>
    </source>
</evidence>
<keyword evidence="5 9" id="KW-0812">Transmembrane</keyword>
<feature type="transmembrane region" description="Helical" evidence="9">
    <location>
        <begin position="39"/>
        <end position="57"/>
    </location>
</feature>
<evidence type="ECO:0000256" key="4">
    <source>
        <dbReference type="ARBA" id="ARBA00022475"/>
    </source>
</evidence>
<keyword evidence="2" id="KW-0813">Transport</keyword>
<evidence type="ECO:0000256" key="9">
    <source>
        <dbReference type="SAM" id="Phobius"/>
    </source>
</evidence>
<evidence type="ECO:0000256" key="2">
    <source>
        <dbReference type="ARBA" id="ARBA00022448"/>
    </source>
</evidence>
<keyword evidence="7 9" id="KW-0472">Membrane</keyword>
<dbReference type="Pfam" id="PF03553">
    <property type="entry name" value="Na_H_antiporter"/>
    <property type="match status" value="1"/>
</dbReference>
<dbReference type="EMBL" id="FOIM01000019">
    <property type="protein sequence ID" value="SET90866.1"/>
    <property type="molecule type" value="Genomic_DNA"/>
</dbReference>
<evidence type="ECO:0000256" key="1">
    <source>
        <dbReference type="ARBA" id="ARBA00004651"/>
    </source>
</evidence>
<name>A0A1I0I4W4_9FIRM</name>
<dbReference type="GO" id="GO:0005886">
    <property type="term" value="C:plasma membrane"/>
    <property type="evidence" value="ECO:0007669"/>
    <property type="project" value="UniProtKB-SubCell"/>
</dbReference>
<feature type="domain" description="Na+/H+ antiporter NhaC-like C-terminal" evidence="10">
    <location>
        <begin position="169"/>
        <end position="465"/>
    </location>
</feature>
<evidence type="ECO:0000256" key="6">
    <source>
        <dbReference type="ARBA" id="ARBA00022989"/>
    </source>
</evidence>
<keyword evidence="6 9" id="KW-1133">Transmembrane helix</keyword>
<protein>
    <submittedName>
        <fullName evidence="11">Transporter, NhaC family</fullName>
    </submittedName>
</protein>
<feature type="transmembrane region" description="Helical" evidence="9">
    <location>
        <begin position="448"/>
        <end position="467"/>
    </location>
</feature>
<evidence type="ECO:0000256" key="3">
    <source>
        <dbReference type="ARBA" id="ARBA00022449"/>
    </source>
</evidence>
<keyword evidence="3" id="KW-0050">Antiport</keyword>
<comment type="similarity">
    <text evidence="8">Belongs to the NhaC Na(+)/H(+) (TC 2.A.35) antiporter family.</text>
</comment>
<dbReference type="AlphaFoldDB" id="A0A1I0I4W4"/>
<feature type="transmembrane region" description="Helical" evidence="9">
    <location>
        <begin position="237"/>
        <end position="255"/>
    </location>
</feature>
<evidence type="ECO:0000259" key="10">
    <source>
        <dbReference type="Pfam" id="PF03553"/>
    </source>
</evidence>
<evidence type="ECO:0000256" key="8">
    <source>
        <dbReference type="ARBA" id="ARBA00038435"/>
    </source>
</evidence>
<organism evidence="11 12">
    <name type="scientific">Enterocloster lavalensis</name>
    <dbReference type="NCBI Taxonomy" id="460384"/>
    <lineage>
        <taxon>Bacteria</taxon>
        <taxon>Bacillati</taxon>
        <taxon>Bacillota</taxon>
        <taxon>Clostridia</taxon>
        <taxon>Lachnospirales</taxon>
        <taxon>Lachnospiraceae</taxon>
        <taxon>Enterocloster</taxon>
    </lineage>
</organism>
<reference evidence="12" key="1">
    <citation type="submission" date="2016-10" db="EMBL/GenBank/DDBJ databases">
        <authorList>
            <person name="Varghese N."/>
            <person name="Submissions S."/>
        </authorList>
    </citation>
    <scope>NUCLEOTIDE SEQUENCE [LARGE SCALE GENOMIC DNA]</scope>
    <source>
        <strain evidence="12">NLAE-zl-G277</strain>
    </source>
</reference>
<dbReference type="PANTHER" id="PTHR33451">
    <property type="entry name" value="MALATE-2H(+)/NA(+)-LACTATE ANTIPORTER"/>
    <property type="match status" value="1"/>
</dbReference>
<keyword evidence="4" id="KW-1003">Cell membrane</keyword>
<feature type="transmembrane region" description="Helical" evidence="9">
    <location>
        <begin position="325"/>
        <end position="343"/>
    </location>
</feature>
<evidence type="ECO:0000256" key="7">
    <source>
        <dbReference type="ARBA" id="ARBA00023136"/>
    </source>
</evidence>
<feature type="transmembrane region" description="Helical" evidence="9">
    <location>
        <begin position="112"/>
        <end position="145"/>
    </location>
</feature>
<feature type="transmembrane region" description="Helical" evidence="9">
    <location>
        <begin position="196"/>
        <end position="217"/>
    </location>
</feature>
<feature type="transmembrane region" description="Helical" evidence="9">
    <location>
        <begin position="78"/>
        <end position="106"/>
    </location>
</feature>
<dbReference type="GO" id="GO:0015297">
    <property type="term" value="F:antiporter activity"/>
    <property type="evidence" value="ECO:0007669"/>
    <property type="project" value="UniProtKB-KW"/>
</dbReference>
<sequence>MSKEKKIREKKKPLFIEAISMIVVLLALVIYSVKLDISIIPAMMIAIVWSMVVAYRCGYGWNDIMAPVYEREKGVVEVFFIILLIGAFISTMMFSGTIPVIIYYLINVISPSLMIVLSFLLTAIVSVIIGTSWGTAGTVGVIMLAIAQSMGVPLPIVAGAVASGSHVGQLCSPMADTSNVAASFADVDTMTMIKRMAYYTLPVIGIATVLYAVLGFMNGSGSGDMASAQLIHQEIGSVFNTNVLVILPMVLVFILTFMKKPIVMTLGITSLLGIVFGMIFNGFSFGEGLNALYSGFTVAGSAGIAEEGFSDIFLNLCNRGGATSMVSPAIIVIVASMYGTILMEIKALDVIAETVFSKVKSRVLLSTSAVVLAGLIVSLTSSSFLAGMMPKDLFLKKFEEEGMDSMDLVSAALSASTQYLTCIPWCDTAIFLAGISGVSTLAALPYNFFGWGCSAMVIILSIFGIGYKNGTRMFKLESQKVIE</sequence>
<dbReference type="RefSeq" id="WP_092366267.1">
    <property type="nucleotide sequence ID" value="NZ_CABJCG010000030.1"/>
</dbReference>
<feature type="transmembrane region" description="Helical" evidence="9">
    <location>
        <begin position="363"/>
        <end position="386"/>
    </location>
</feature>
<dbReference type="InterPro" id="IPR018461">
    <property type="entry name" value="Na/H_Antiport_NhaC-like_C"/>
</dbReference>